<evidence type="ECO:0000256" key="1">
    <source>
        <dbReference type="SAM" id="MobiDB-lite"/>
    </source>
</evidence>
<keyword evidence="4" id="KW-1185">Reference proteome</keyword>
<reference evidence="3" key="1">
    <citation type="submission" date="2023-05" db="EMBL/GenBank/DDBJ databases">
        <title>Nepenthes gracilis genome sequencing.</title>
        <authorList>
            <person name="Fukushima K."/>
        </authorList>
    </citation>
    <scope>NUCLEOTIDE SEQUENCE</scope>
    <source>
        <strain evidence="3">SING2019-196</strain>
    </source>
</reference>
<name>A0AAD3XZ09_NEPGR</name>
<feature type="signal peptide" evidence="2">
    <location>
        <begin position="1"/>
        <end position="31"/>
    </location>
</feature>
<feature type="chain" id="PRO_5042028078" evidence="2">
    <location>
        <begin position="32"/>
        <end position="89"/>
    </location>
</feature>
<feature type="region of interest" description="Disordered" evidence="1">
    <location>
        <begin position="67"/>
        <end position="89"/>
    </location>
</feature>
<gene>
    <name evidence="3" type="ORF">Nepgr_024671</name>
</gene>
<organism evidence="3 4">
    <name type="scientific">Nepenthes gracilis</name>
    <name type="common">Slender pitcher plant</name>
    <dbReference type="NCBI Taxonomy" id="150966"/>
    <lineage>
        <taxon>Eukaryota</taxon>
        <taxon>Viridiplantae</taxon>
        <taxon>Streptophyta</taxon>
        <taxon>Embryophyta</taxon>
        <taxon>Tracheophyta</taxon>
        <taxon>Spermatophyta</taxon>
        <taxon>Magnoliopsida</taxon>
        <taxon>eudicotyledons</taxon>
        <taxon>Gunneridae</taxon>
        <taxon>Pentapetalae</taxon>
        <taxon>Caryophyllales</taxon>
        <taxon>Nepenthaceae</taxon>
        <taxon>Nepenthes</taxon>
    </lineage>
</organism>
<dbReference type="EMBL" id="BSYO01000025">
    <property type="protein sequence ID" value="GMH22828.1"/>
    <property type="molecule type" value="Genomic_DNA"/>
</dbReference>
<sequence length="89" mass="9640">MASCSSPPLKKMTLLVVFILLLHQQFISIEASRARGIFPPPTPRPVVNPQASTDGFRINRRKVVETEAFRPTTPGRSPGVGHVDPPGAP</sequence>
<comment type="caution">
    <text evidence="3">The sequence shown here is derived from an EMBL/GenBank/DDBJ whole genome shotgun (WGS) entry which is preliminary data.</text>
</comment>
<accession>A0AAD3XZ09</accession>
<dbReference type="AlphaFoldDB" id="A0AAD3XZ09"/>
<evidence type="ECO:0000256" key="2">
    <source>
        <dbReference type="SAM" id="SignalP"/>
    </source>
</evidence>
<keyword evidence="2" id="KW-0732">Signal</keyword>
<proteinExistence type="predicted"/>
<dbReference type="Proteomes" id="UP001279734">
    <property type="component" value="Unassembled WGS sequence"/>
</dbReference>
<evidence type="ECO:0000313" key="4">
    <source>
        <dbReference type="Proteomes" id="UP001279734"/>
    </source>
</evidence>
<evidence type="ECO:0000313" key="3">
    <source>
        <dbReference type="EMBL" id="GMH22828.1"/>
    </source>
</evidence>
<protein>
    <submittedName>
        <fullName evidence="3">Uncharacterized protein</fullName>
    </submittedName>
</protein>